<reference evidence="5" key="1">
    <citation type="submission" date="2016-09" db="EMBL/GenBank/DDBJ databases">
        <authorList>
            <person name="Greninger A.L."/>
            <person name="Jerome K.R."/>
            <person name="Mcnair B."/>
            <person name="Wallis C."/>
            <person name="Fang F."/>
        </authorList>
    </citation>
    <scope>NUCLEOTIDE SEQUENCE [LARGE SCALE GENOMIC DNA]</scope>
    <source>
        <strain evidence="5">BC1_M4</strain>
    </source>
</reference>
<dbReference type="InterPro" id="IPR050109">
    <property type="entry name" value="HTH-type_TetR-like_transc_reg"/>
</dbReference>
<dbReference type="GO" id="GO:0000976">
    <property type="term" value="F:transcription cis-regulatory region binding"/>
    <property type="evidence" value="ECO:0007669"/>
    <property type="project" value="TreeGrafter"/>
</dbReference>
<feature type="DNA-binding region" description="H-T-H motif" evidence="2">
    <location>
        <begin position="29"/>
        <end position="48"/>
    </location>
</feature>
<name>A0A1E3SVT8_9MYCO</name>
<evidence type="ECO:0000313" key="5">
    <source>
        <dbReference type="Proteomes" id="UP000094224"/>
    </source>
</evidence>
<dbReference type="RefSeq" id="WP_069400540.1">
    <property type="nucleotide sequence ID" value="NZ_JACKTB010000097.1"/>
</dbReference>
<evidence type="ECO:0000313" key="4">
    <source>
        <dbReference type="EMBL" id="ODR06255.1"/>
    </source>
</evidence>
<feature type="domain" description="HTH tetR-type" evidence="3">
    <location>
        <begin position="6"/>
        <end position="66"/>
    </location>
</feature>
<protein>
    <submittedName>
        <fullName evidence="4">TetR family transcriptional regulator</fullName>
    </submittedName>
</protein>
<dbReference type="Pfam" id="PF00440">
    <property type="entry name" value="TetR_N"/>
    <property type="match status" value="1"/>
</dbReference>
<organism evidence="4 5">
    <name type="scientific">Mycobacterium sherrisii</name>
    <dbReference type="NCBI Taxonomy" id="243061"/>
    <lineage>
        <taxon>Bacteria</taxon>
        <taxon>Bacillati</taxon>
        <taxon>Actinomycetota</taxon>
        <taxon>Actinomycetes</taxon>
        <taxon>Mycobacteriales</taxon>
        <taxon>Mycobacteriaceae</taxon>
        <taxon>Mycobacterium</taxon>
        <taxon>Mycobacterium simiae complex</taxon>
    </lineage>
</organism>
<dbReference type="InterPro" id="IPR001647">
    <property type="entry name" value="HTH_TetR"/>
</dbReference>
<sequence length="209" mass="22295">MPRPRLHDLDEVLDIAAGLAVREGIAAVTVRALSEAASVSNGALYHAFGSRTGLLARAWLRAAEQFLALQRSTVDQALQGSGDRCTEATAVEAVVATALCPATFLDQDETSAQFLLTVSRDDLLRSGAVPDDLAEALRRLDDALVAVFIRLSVSLWDRKDREAVDLIRVCIVELPTALLVRGGRYADAAARDRLAAAVRAVLTIPPAAP</sequence>
<evidence type="ECO:0000256" key="1">
    <source>
        <dbReference type="ARBA" id="ARBA00023125"/>
    </source>
</evidence>
<comment type="caution">
    <text evidence="4">The sequence shown here is derived from an EMBL/GenBank/DDBJ whole genome shotgun (WGS) entry which is preliminary data.</text>
</comment>
<dbReference type="STRING" id="243061.AWC25_21140"/>
<dbReference type="SUPFAM" id="SSF46689">
    <property type="entry name" value="Homeodomain-like"/>
    <property type="match status" value="1"/>
</dbReference>
<dbReference type="InterPro" id="IPR009057">
    <property type="entry name" value="Homeodomain-like_sf"/>
</dbReference>
<proteinExistence type="predicted"/>
<gene>
    <name evidence="4" type="ORF">BHQ21_12125</name>
</gene>
<keyword evidence="5" id="KW-1185">Reference proteome</keyword>
<dbReference type="PROSITE" id="PS50977">
    <property type="entry name" value="HTH_TETR_2"/>
    <property type="match status" value="1"/>
</dbReference>
<dbReference type="Gene3D" id="1.10.357.10">
    <property type="entry name" value="Tetracycline Repressor, domain 2"/>
    <property type="match status" value="1"/>
</dbReference>
<dbReference type="OrthoDB" id="4377220at2"/>
<dbReference type="PANTHER" id="PTHR30055">
    <property type="entry name" value="HTH-TYPE TRANSCRIPTIONAL REGULATOR RUTR"/>
    <property type="match status" value="1"/>
</dbReference>
<evidence type="ECO:0000259" key="3">
    <source>
        <dbReference type="PROSITE" id="PS50977"/>
    </source>
</evidence>
<dbReference type="PRINTS" id="PR00455">
    <property type="entry name" value="HTHTETR"/>
</dbReference>
<evidence type="ECO:0000256" key="2">
    <source>
        <dbReference type="PROSITE-ProRule" id="PRU00335"/>
    </source>
</evidence>
<dbReference type="EMBL" id="MIHC01000018">
    <property type="protein sequence ID" value="ODR06255.1"/>
    <property type="molecule type" value="Genomic_DNA"/>
</dbReference>
<dbReference type="GO" id="GO:0003700">
    <property type="term" value="F:DNA-binding transcription factor activity"/>
    <property type="evidence" value="ECO:0007669"/>
    <property type="project" value="TreeGrafter"/>
</dbReference>
<accession>A0A1E3SVT8</accession>
<dbReference type="Proteomes" id="UP000094224">
    <property type="component" value="Unassembled WGS sequence"/>
</dbReference>
<dbReference type="AlphaFoldDB" id="A0A1E3SVT8"/>
<dbReference type="PANTHER" id="PTHR30055:SF148">
    <property type="entry name" value="TETR-FAMILY TRANSCRIPTIONAL REGULATOR"/>
    <property type="match status" value="1"/>
</dbReference>
<keyword evidence="1 2" id="KW-0238">DNA-binding</keyword>